<feature type="compositionally biased region" description="Acidic residues" evidence="1">
    <location>
        <begin position="1"/>
        <end position="11"/>
    </location>
</feature>
<dbReference type="Gramene" id="TRITD2Av1G128180.1">
    <property type="protein sequence ID" value="TRITD2Av1G128180.1"/>
    <property type="gene ID" value="TRITD2Av1G128180"/>
</dbReference>
<organism evidence="2 3">
    <name type="scientific">Triticum turgidum subsp. durum</name>
    <name type="common">Durum wheat</name>
    <name type="synonym">Triticum durum</name>
    <dbReference type="NCBI Taxonomy" id="4567"/>
    <lineage>
        <taxon>Eukaryota</taxon>
        <taxon>Viridiplantae</taxon>
        <taxon>Streptophyta</taxon>
        <taxon>Embryophyta</taxon>
        <taxon>Tracheophyta</taxon>
        <taxon>Spermatophyta</taxon>
        <taxon>Magnoliopsida</taxon>
        <taxon>Liliopsida</taxon>
        <taxon>Poales</taxon>
        <taxon>Poaceae</taxon>
        <taxon>BOP clade</taxon>
        <taxon>Pooideae</taxon>
        <taxon>Triticodae</taxon>
        <taxon>Triticeae</taxon>
        <taxon>Triticinae</taxon>
        <taxon>Triticum</taxon>
    </lineage>
</organism>
<evidence type="ECO:0000313" key="3">
    <source>
        <dbReference type="Proteomes" id="UP000324705"/>
    </source>
</evidence>
<evidence type="ECO:0000313" key="2">
    <source>
        <dbReference type="EMBL" id="VAH30338.1"/>
    </source>
</evidence>
<dbReference type="AlphaFoldDB" id="A0A9R1NSW0"/>
<feature type="compositionally biased region" description="Basic residues" evidence="1">
    <location>
        <begin position="27"/>
        <end position="40"/>
    </location>
</feature>
<keyword evidence="3" id="KW-1185">Reference proteome</keyword>
<reference evidence="2 3" key="1">
    <citation type="submission" date="2017-09" db="EMBL/GenBank/DDBJ databases">
        <authorList>
            <consortium name="International Durum Wheat Genome Sequencing Consortium (IDWGSC)"/>
            <person name="Milanesi L."/>
        </authorList>
    </citation>
    <scope>NUCLEOTIDE SEQUENCE [LARGE SCALE GENOMIC DNA]</scope>
    <source>
        <strain evidence="3">cv. Svevo</strain>
    </source>
</reference>
<proteinExistence type="predicted"/>
<gene>
    <name evidence="2" type="ORF">TRITD_2Av1G128180</name>
</gene>
<name>A0A9R1NSW0_TRITD</name>
<accession>A0A9R1NSW0</accession>
<feature type="region of interest" description="Disordered" evidence="1">
    <location>
        <begin position="94"/>
        <end position="135"/>
    </location>
</feature>
<evidence type="ECO:0000256" key="1">
    <source>
        <dbReference type="SAM" id="MobiDB-lite"/>
    </source>
</evidence>
<sequence length="149" mass="16180">MDLAGDMDDELDYGKEEEEKPTPVPTRKGKKKKRGARTGRRQSAYSTHQIHAAPAQILSMCTAPNPFLARLIHGQLPILLRFPSLSSFSSLTTRRLSPSRIPAAATASPGGWPSVLRSSRPGSGGGRGDLEVQEVARSMRGEWEVTASR</sequence>
<dbReference type="EMBL" id="LT934113">
    <property type="protein sequence ID" value="VAH30338.1"/>
    <property type="molecule type" value="Genomic_DNA"/>
</dbReference>
<dbReference type="Proteomes" id="UP000324705">
    <property type="component" value="Chromosome 2A"/>
</dbReference>
<feature type="region of interest" description="Disordered" evidence="1">
    <location>
        <begin position="1"/>
        <end position="48"/>
    </location>
</feature>
<dbReference type="OMA" id="MRGEWEV"/>
<protein>
    <submittedName>
        <fullName evidence="2">Uncharacterized protein</fullName>
    </submittedName>
</protein>
<feature type="compositionally biased region" description="Basic and acidic residues" evidence="1">
    <location>
        <begin position="12"/>
        <end position="21"/>
    </location>
</feature>